<gene>
    <name evidence="1" type="ORF">BE08_18465</name>
</gene>
<evidence type="ECO:0000313" key="1">
    <source>
        <dbReference type="EMBL" id="KYF58477.1"/>
    </source>
</evidence>
<reference evidence="1 2" key="1">
    <citation type="submission" date="2014-02" db="EMBL/GenBank/DDBJ databases">
        <title>The small core and large imbalanced accessory genome model reveals a collaborative survival strategy of Sorangium cellulosum strains in nature.</title>
        <authorList>
            <person name="Han K."/>
            <person name="Peng R."/>
            <person name="Blom J."/>
            <person name="Li Y.-Z."/>
        </authorList>
    </citation>
    <scope>NUCLEOTIDE SEQUENCE [LARGE SCALE GENOMIC DNA]</scope>
    <source>
        <strain evidence="1 2">So0157-25</strain>
    </source>
</reference>
<dbReference type="Proteomes" id="UP000075420">
    <property type="component" value="Unassembled WGS sequence"/>
</dbReference>
<accession>A0A150PRT4</accession>
<dbReference type="AlphaFoldDB" id="A0A150PRT4"/>
<proteinExistence type="predicted"/>
<organism evidence="1 2">
    <name type="scientific">Sorangium cellulosum</name>
    <name type="common">Polyangium cellulosum</name>
    <dbReference type="NCBI Taxonomy" id="56"/>
    <lineage>
        <taxon>Bacteria</taxon>
        <taxon>Pseudomonadati</taxon>
        <taxon>Myxococcota</taxon>
        <taxon>Polyangia</taxon>
        <taxon>Polyangiales</taxon>
        <taxon>Polyangiaceae</taxon>
        <taxon>Sorangium</taxon>
    </lineage>
</organism>
<comment type="caution">
    <text evidence="1">The sequence shown here is derived from an EMBL/GenBank/DDBJ whole genome shotgun (WGS) entry which is preliminary data.</text>
</comment>
<sequence>MSYSEISAVHYHWRRVSEPSYDGIPGTTIEMNISIDLIDGERLKLTDSFPDGLRDAIDDARAAWAAVERDSERDRAAVARGERTGPEWLHALRALGSGTAGAYRGIRVDVHQISRLLDDVRASPSGRVAAAVVLAASGDPTVASKLRIAAGATANPLLRAGLESVADAHGDAALAEALEAIDEADRELPPAGRYHHG</sequence>
<dbReference type="EMBL" id="JELY01000696">
    <property type="protein sequence ID" value="KYF58477.1"/>
    <property type="molecule type" value="Genomic_DNA"/>
</dbReference>
<evidence type="ECO:0000313" key="2">
    <source>
        <dbReference type="Proteomes" id="UP000075420"/>
    </source>
</evidence>
<protein>
    <submittedName>
        <fullName evidence="1">Uncharacterized protein</fullName>
    </submittedName>
</protein>
<name>A0A150PRT4_SORCE</name>